<evidence type="ECO:0000256" key="1">
    <source>
        <dbReference type="SAM" id="MobiDB-lite"/>
    </source>
</evidence>
<reference evidence="2" key="1">
    <citation type="submission" date="2021-01" db="EMBL/GenBank/DDBJ databases">
        <title>Whole genome shotgun sequence of Verrucosispora sediminis NBRC 107745.</title>
        <authorList>
            <person name="Komaki H."/>
            <person name="Tamura T."/>
        </authorList>
    </citation>
    <scope>NUCLEOTIDE SEQUENCE</scope>
    <source>
        <strain evidence="2">NBRC 107745</strain>
    </source>
</reference>
<comment type="caution">
    <text evidence="2">The sequence shown here is derived from an EMBL/GenBank/DDBJ whole genome shotgun (WGS) entry which is preliminary data.</text>
</comment>
<organism evidence="2 3">
    <name type="scientific">Micromonospora sediminimaris</name>
    <dbReference type="NCBI Taxonomy" id="547162"/>
    <lineage>
        <taxon>Bacteria</taxon>
        <taxon>Bacillati</taxon>
        <taxon>Actinomycetota</taxon>
        <taxon>Actinomycetes</taxon>
        <taxon>Micromonosporales</taxon>
        <taxon>Micromonosporaceae</taxon>
        <taxon>Micromonospora</taxon>
    </lineage>
</organism>
<dbReference type="Proteomes" id="UP000607311">
    <property type="component" value="Unassembled WGS sequence"/>
</dbReference>
<protein>
    <submittedName>
        <fullName evidence="2">Uncharacterized protein</fullName>
    </submittedName>
</protein>
<name>A0A9W5UQN1_9ACTN</name>
<proteinExistence type="predicted"/>
<feature type="compositionally biased region" description="Basic and acidic residues" evidence="1">
    <location>
        <begin position="98"/>
        <end position="108"/>
    </location>
</feature>
<dbReference type="AlphaFoldDB" id="A0A9W5UQN1"/>
<evidence type="ECO:0000313" key="3">
    <source>
        <dbReference type="Proteomes" id="UP000607311"/>
    </source>
</evidence>
<feature type="region of interest" description="Disordered" evidence="1">
    <location>
        <begin position="88"/>
        <end position="108"/>
    </location>
</feature>
<keyword evidence="3" id="KW-1185">Reference proteome</keyword>
<gene>
    <name evidence="2" type="ORF">Vse01_20230</name>
</gene>
<dbReference type="EMBL" id="BOPD01000011">
    <property type="protein sequence ID" value="GIJ32875.1"/>
    <property type="molecule type" value="Genomic_DNA"/>
</dbReference>
<sequence length="108" mass="11954">MHPRRTWYDRACIFSAHDVYMRDLRSGGVDGVAVCAFKSLVDRGLWITVVPGRVRIPKPPACYRARKKGDDEAVSSVLPYEVPDVSGAYSGRMGGISDDPKIRTVDRG</sequence>
<evidence type="ECO:0000313" key="2">
    <source>
        <dbReference type="EMBL" id="GIJ32875.1"/>
    </source>
</evidence>
<accession>A0A9W5UQN1</accession>